<evidence type="ECO:0000313" key="2">
    <source>
        <dbReference type="Proteomes" id="UP001164250"/>
    </source>
</evidence>
<sequence length="76" mass="8368">MTISVLELVLFSWHDLRTELFSATTKNDFRILILALQAESAIAALSCSGAVLRSLPIRVSPSKTPVRPRAPRSPLH</sequence>
<dbReference type="EMBL" id="CM047899">
    <property type="protein sequence ID" value="KAJ0103113.1"/>
    <property type="molecule type" value="Genomic_DNA"/>
</dbReference>
<organism evidence="1 2">
    <name type="scientific">Pistacia atlantica</name>
    <dbReference type="NCBI Taxonomy" id="434234"/>
    <lineage>
        <taxon>Eukaryota</taxon>
        <taxon>Viridiplantae</taxon>
        <taxon>Streptophyta</taxon>
        <taxon>Embryophyta</taxon>
        <taxon>Tracheophyta</taxon>
        <taxon>Spermatophyta</taxon>
        <taxon>Magnoliopsida</taxon>
        <taxon>eudicotyledons</taxon>
        <taxon>Gunneridae</taxon>
        <taxon>Pentapetalae</taxon>
        <taxon>rosids</taxon>
        <taxon>malvids</taxon>
        <taxon>Sapindales</taxon>
        <taxon>Anacardiaceae</taxon>
        <taxon>Pistacia</taxon>
    </lineage>
</organism>
<keyword evidence="2" id="KW-1185">Reference proteome</keyword>
<accession>A0ACC1BVH5</accession>
<gene>
    <name evidence="1" type="ORF">Patl1_05275</name>
</gene>
<reference evidence="2" key="1">
    <citation type="journal article" date="2023" name="G3 (Bethesda)">
        <title>Genome assembly and association tests identify interacting loci associated with vigor, precocity, and sex in interspecific pistachio rootstocks.</title>
        <authorList>
            <person name="Palmer W."/>
            <person name="Jacygrad E."/>
            <person name="Sagayaradj S."/>
            <person name="Cavanaugh K."/>
            <person name="Han R."/>
            <person name="Bertier L."/>
            <person name="Beede B."/>
            <person name="Kafkas S."/>
            <person name="Golino D."/>
            <person name="Preece J."/>
            <person name="Michelmore R."/>
        </authorList>
    </citation>
    <scope>NUCLEOTIDE SEQUENCE [LARGE SCALE GENOMIC DNA]</scope>
</reference>
<comment type="caution">
    <text evidence="1">The sequence shown here is derived from an EMBL/GenBank/DDBJ whole genome shotgun (WGS) entry which is preliminary data.</text>
</comment>
<dbReference type="Proteomes" id="UP001164250">
    <property type="component" value="Chromosome 3"/>
</dbReference>
<evidence type="ECO:0000313" key="1">
    <source>
        <dbReference type="EMBL" id="KAJ0103113.1"/>
    </source>
</evidence>
<proteinExistence type="predicted"/>
<name>A0ACC1BVH5_9ROSI</name>
<protein>
    <submittedName>
        <fullName evidence="1">Uncharacterized protein</fullName>
    </submittedName>
</protein>